<feature type="compositionally biased region" description="Basic and acidic residues" evidence="7">
    <location>
        <begin position="424"/>
        <end position="435"/>
    </location>
</feature>
<dbReference type="GO" id="GO:0015020">
    <property type="term" value="F:glucuronosyltransferase activity"/>
    <property type="evidence" value="ECO:0007669"/>
    <property type="project" value="TreeGrafter"/>
</dbReference>
<dbReference type="OrthoDB" id="411524at2759"/>
<dbReference type="InterPro" id="IPR051292">
    <property type="entry name" value="Xyl/GlcA_transferase"/>
</dbReference>
<organism evidence="9 10">
    <name type="scientific">Lunasporangiospora selenospora</name>
    <dbReference type="NCBI Taxonomy" id="979761"/>
    <lineage>
        <taxon>Eukaryota</taxon>
        <taxon>Fungi</taxon>
        <taxon>Fungi incertae sedis</taxon>
        <taxon>Mucoromycota</taxon>
        <taxon>Mortierellomycotina</taxon>
        <taxon>Mortierellomycetes</taxon>
        <taxon>Mortierellales</taxon>
        <taxon>Mortierellaceae</taxon>
        <taxon>Lunasporangiospora</taxon>
    </lineage>
</organism>
<keyword evidence="5 8" id="KW-0472">Membrane</keyword>
<dbReference type="EMBL" id="JAABOA010003322">
    <property type="protein sequence ID" value="KAF9578786.1"/>
    <property type="molecule type" value="Genomic_DNA"/>
</dbReference>
<feature type="compositionally biased region" description="Low complexity" evidence="7">
    <location>
        <begin position="32"/>
        <end position="43"/>
    </location>
</feature>
<dbReference type="Proteomes" id="UP000780801">
    <property type="component" value="Unassembled WGS sequence"/>
</dbReference>
<sequence length="780" mass="85628">MFKKRAPKTPPLPDPTSRRKDAGNTSDGDAGSSSPTTITVSIPKDAFNSNPAATAASTTIPGVPTPALPAQGWNPSLKDPSSRALDSTGEGASPGVDVSSKVVLDASASPNSSTLTATSPPSLLSSSTSSPSIRSTSSGMMQNLTGLFAGPSGGNGGAQSNSKNSSKSNSRRGSPLVLAPGTPQTGSSPKQQLQQQQQQANVEAKLWNVESYDSPPMSPARYIPAIAGGIESSYSRTLSKSSMSFKARSGTIPGVTPGGGGGKGVTQRSGSASLVSDASTTTFTSNRPIQSPESNPSSQPTKGQQRPLWPSPRQPRPGNDTSEGSIQTSRVSETSGGGGMKFSGERSSSSSSALQSGFKKSKNITAKTGSSSNLPSYPPQRRPDRNLVGEYNYDQDDQYSDFGKDSDERKKQEHGKHGYIYGTDRGRGRPDSRMADMDESFPFSFTRPQRMLRRRLLFCMRRRVHPVIRLILLVFLAGSVCFTTFRLLFGDGSEAARRIKSFDYSEQQLRLRRILGEQGLEMDKERKRAPSVFDVEAQNYSIHQWALDSYDINQSKAVVRISEDYMLSKAFSTAMFPTRVLPFYFRASFRDENEDDDLHLDDDDFIIDRGSEDPQSSSWFATSRQPDPLLVTITTLITPDRYGVFLKLVKQYRGPISVATHIRKGEDQDARFDELHSFFRENPILRKYVDLHVIVDGIDYQLNMWRNVARMFARTDYFMMLDGFKDRLHHDPRNLELLASGAALVVPAFEYKLDKDPKNSKFFPDSKQDLLPLLEKGHVH</sequence>
<feature type="compositionally biased region" description="Low complexity" evidence="7">
    <location>
        <begin position="158"/>
        <end position="175"/>
    </location>
</feature>
<feature type="compositionally biased region" description="Polar residues" evidence="7">
    <location>
        <begin position="267"/>
        <end position="304"/>
    </location>
</feature>
<evidence type="ECO:0000256" key="6">
    <source>
        <dbReference type="ARBA" id="ARBA00023180"/>
    </source>
</evidence>
<evidence type="ECO:0000313" key="10">
    <source>
        <dbReference type="Proteomes" id="UP000780801"/>
    </source>
</evidence>
<evidence type="ECO:0000256" key="4">
    <source>
        <dbReference type="ARBA" id="ARBA00022989"/>
    </source>
</evidence>
<gene>
    <name evidence="9" type="ORF">BGW38_005250</name>
</gene>
<dbReference type="GO" id="GO:0035269">
    <property type="term" value="P:protein O-linked glycosylation via mannose"/>
    <property type="evidence" value="ECO:0007669"/>
    <property type="project" value="TreeGrafter"/>
</dbReference>
<keyword evidence="4 8" id="KW-1133">Transmembrane helix</keyword>
<evidence type="ECO:0000256" key="5">
    <source>
        <dbReference type="ARBA" id="ARBA00023136"/>
    </source>
</evidence>
<keyword evidence="3" id="KW-0735">Signal-anchor</keyword>
<evidence type="ECO:0000256" key="2">
    <source>
        <dbReference type="ARBA" id="ARBA00022692"/>
    </source>
</evidence>
<dbReference type="GO" id="GO:0042285">
    <property type="term" value="F:xylosyltransferase activity"/>
    <property type="evidence" value="ECO:0007669"/>
    <property type="project" value="TreeGrafter"/>
</dbReference>
<feature type="compositionally biased region" description="Low complexity" evidence="7">
    <location>
        <begin position="106"/>
        <end position="138"/>
    </location>
</feature>
<dbReference type="PANTHER" id="PTHR12270">
    <property type="entry name" value="GLYCOSYLTRANSFERASE-RELATED"/>
    <property type="match status" value="1"/>
</dbReference>
<keyword evidence="10" id="KW-1185">Reference proteome</keyword>
<feature type="non-terminal residue" evidence="9">
    <location>
        <position position="780"/>
    </location>
</feature>
<dbReference type="AlphaFoldDB" id="A0A9P6KBH9"/>
<feature type="compositionally biased region" description="Polar residues" evidence="7">
    <location>
        <begin position="363"/>
        <end position="375"/>
    </location>
</feature>
<evidence type="ECO:0000256" key="7">
    <source>
        <dbReference type="SAM" id="MobiDB-lite"/>
    </source>
</evidence>
<feature type="compositionally biased region" description="Polar residues" evidence="7">
    <location>
        <begin position="319"/>
        <end position="334"/>
    </location>
</feature>
<feature type="region of interest" description="Disordered" evidence="7">
    <location>
        <begin position="1"/>
        <end position="204"/>
    </location>
</feature>
<evidence type="ECO:0000256" key="1">
    <source>
        <dbReference type="ARBA" id="ARBA00004606"/>
    </source>
</evidence>
<proteinExistence type="predicted"/>
<dbReference type="GO" id="GO:0016020">
    <property type="term" value="C:membrane"/>
    <property type="evidence" value="ECO:0007669"/>
    <property type="project" value="UniProtKB-SubCell"/>
</dbReference>
<reference evidence="9" key="1">
    <citation type="journal article" date="2020" name="Fungal Divers.">
        <title>Resolving the Mortierellaceae phylogeny through synthesis of multi-gene phylogenetics and phylogenomics.</title>
        <authorList>
            <person name="Vandepol N."/>
            <person name="Liber J."/>
            <person name="Desiro A."/>
            <person name="Na H."/>
            <person name="Kennedy M."/>
            <person name="Barry K."/>
            <person name="Grigoriev I.V."/>
            <person name="Miller A.N."/>
            <person name="O'Donnell K."/>
            <person name="Stajich J.E."/>
            <person name="Bonito G."/>
        </authorList>
    </citation>
    <scope>NUCLEOTIDE SEQUENCE</scope>
    <source>
        <strain evidence="9">KOD1015</strain>
    </source>
</reference>
<protein>
    <submittedName>
        <fullName evidence="9">Uncharacterized protein</fullName>
    </submittedName>
</protein>
<comment type="subcellular location">
    <subcellularLocation>
        <location evidence="1">Membrane</location>
        <topology evidence="1">Single-pass type II membrane protein</topology>
    </subcellularLocation>
</comment>
<name>A0A9P6KBH9_9FUNG</name>
<evidence type="ECO:0000256" key="3">
    <source>
        <dbReference type="ARBA" id="ARBA00022968"/>
    </source>
</evidence>
<keyword evidence="6" id="KW-0325">Glycoprotein</keyword>
<comment type="caution">
    <text evidence="9">The sequence shown here is derived from an EMBL/GenBank/DDBJ whole genome shotgun (WGS) entry which is preliminary data.</text>
</comment>
<evidence type="ECO:0000313" key="9">
    <source>
        <dbReference type="EMBL" id="KAF9578786.1"/>
    </source>
</evidence>
<dbReference type="PANTHER" id="PTHR12270:SF25">
    <property type="entry name" value="GLYCOSYLTRANSFERASE-LIKE PROTEIN LARGE"/>
    <property type="match status" value="1"/>
</dbReference>
<feature type="region of interest" description="Disordered" evidence="7">
    <location>
        <begin position="237"/>
        <end position="435"/>
    </location>
</feature>
<feature type="compositionally biased region" description="Basic and acidic residues" evidence="7">
    <location>
        <begin position="402"/>
        <end position="411"/>
    </location>
</feature>
<keyword evidence="2 8" id="KW-0812">Transmembrane</keyword>
<accession>A0A9P6KBH9</accession>
<dbReference type="Pfam" id="PF13896">
    <property type="entry name" value="Glyco_transf_49"/>
    <property type="match status" value="1"/>
</dbReference>
<evidence type="ECO:0000256" key="8">
    <source>
        <dbReference type="SAM" id="Phobius"/>
    </source>
</evidence>
<feature type="transmembrane region" description="Helical" evidence="8">
    <location>
        <begin position="470"/>
        <end position="489"/>
    </location>
</feature>